<reference evidence="3" key="2">
    <citation type="submission" date="2015-01" db="EMBL/GenBank/DDBJ databases">
        <title>Evolutionary Origins and Diversification of the Mycorrhizal Mutualists.</title>
        <authorList>
            <consortium name="DOE Joint Genome Institute"/>
            <consortium name="Mycorrhizal Genomics Consortium"/>
            <person name="Kohler A."/>
            <person name="Kuo A."/>
            <person name="Nagy L.G."/>
            <person name="Floudas D."/>
            <person name="Copeland A."/>
            <person name="Barry K.W."/>
            <person name="Cichocki N."/>
            <person name="Veneault-Fourrey C."/>
            <person name="LaButti K."/>
            <person name="Lindquist E.A."/>
            <person name="Lipzen A."/>
            <person name="Lundell T."/>
            <person name="Morin E."/>
            <person name="Murat C."/>
            <person name="Riley R."/>
            <person name="Ohm R."/>
            <person name="Sun H."/>
            <person name="Tunlid A."/>
            <person name="Henrissat B."/>
            <person name="Grigoriev I.V."/>
            <person name="Hibbett D.S."/>
            <person name="Martin F."/>
        </authorList>
    </citation>
    <scope>NUCLEOTIDE SEQUENCE [LARGE SCALE GENOMIC DNA]</scope>
    <source>
        <strain evidence="3">MUT 4182</strain>
    </source>
</reference>
<dbReference type="AlphaFoldDB" id="A0A0C3QA30"/>
<accession>A0A0C3QA30</accession>
<dbReference type="GO" id="GO:0005524">
    <property type="term" value="F:ATP binding"/>
    <property type="evidence" value="ECO:0007669"/>
    <property type="project" value="InterPro"/>
</dbReference>
<evidence type="ECO:0000313" key="2">
    <source>
        <dbReference type="EMBL" id="KIO21631.1"/>
    </source>
</evidence>
<dbReference type="HOGENOM" id="CLU_1826707_0_0_1"/>
<reference evidence="2 3" key="1">
    <citation type="submission" date="2014-04" db="EMBL/GenBank/DDBJ databases">
        <authorList>
            <consortium name="DOE Joint Genome Institute"/>
            <person name="Kuo A."/>
            <person name="Girlanda M."/>
            <person name="Perotto S."/>
            <person name="Kohler A."/>
            <person name="Nagy L.G."/>
            <person name="Floudas D."/>
            <person name="Copeland A."/>
            <person name="Barry K.W."/>
            <person name="Cichocki N."/>
            <person name="Veneault-Fourrey C."/>
            <person name="LaButti K."/>
            <person name="Lindquist E.A."/>
            <person name="Lipzen A."/>
            <person name="Lundell T."/>
            <person name="Morin E."/>
            <person name="Murat C."/>
            <person name="Sun H."/>
            <person name="Tunlid A."/>
            <person name="Henrissat B."/>
            <person name="Grigoriev I.V."/>
            <person name="Hibbett D.S."/>
            <person name="Martin F."/>
            <person name="Nordberg H.P."/>
            <person name="Cantor M.N."/>
            <person name="Hua S.X."/>
        </authorList>
    </citation>
    <scope>NUCLEOTIDE SEQUENCE [LARGE SCALE GENOMIC DNA]</scope>
    <source>
        <strain evidence="2 3">MUT 4182</strain>
    </source>
</reference>
<name>A0A0C3QA30_9AGAM</name>
<dbReference type="EMBL" id="KN823132">
    <property type="protein sequence ID" value="KIO21631.1"/>
    <property type="molecule type" value="Genomic_DNA"/>
</dbReference>
<organism evidence="2 3">
    <name type="scientific">Tulasnella calospora MUT 4182</name>
    <dbReference type="NCBI Taxonomy" id="1051891"/>
    <lineage>
        <taxon>Eukaryota</taxon>
        <taxon>Fungi</taxon>
        <taxon>Dikarya</taxon>
        <taxon>Basidiomycota</taxon>
        <taxon>Agaricomycotina</taxon>
        <taxon>Agaricomycetes</taxon>
        <taxon>Cantharellales</taxon>
        <taxon>Tulasnellaceae</taxon>
        <taxon>Tulasnella</taxon>
    </lineage>
</organism>
<dbReference type="Gene3D" id="1.10.510.10">
    <property type="entry name" value="Transferase(Phosphotransferase) domain 1"/>
    <property type="match status" value="1"/>
</dbReference>
<evidence type="ECO:0000259" key="1">
    <source>
        <dbReference type="PROSITE" id="PS50011"/>
    </source>
</evidence>
<dbReference type="InterPro" id="IPR000719">
    <property type="entry name" value="Prot_kinase_dom"/>
</dbReference>
<dbReference type="Proteomes" id="UP000054248">
    <property type="component" value="Unassembled WGS sequence"/>
</dbReference>
<feature type="domain" description="Protein kinase" evidence="1">
    <location>
        <begin position="1"/>
        <end position="141"/>
    </location>
</feature>
<dbReference type="GO" id="GO:0004672">
    <property type="term" value="F:protein kinase activity"/>
    <property type="evidence" value="ECO:0007669"/>
    <property type="project" value="InterPro"/>
</dbReference>
<keyword evidence="3" id="KW-1185">Reference proteome</keyword>
<gene>
    <name evidence="2" type="ORF">M407DRAFT_124998</name>
</gene>
<sequence>MNLLVDRDGHLILSDLSAAIVPDDRTYMKLRPNPAIHVPFGSEYRSPELIASALPTTQSDVWAWACLASKILTGTSNPSEPDEQPEPLTFPRLLQCLKSCWAQVPANHLSIAQCDVVLVAESKALRDDPVVHQLSIPNYPR</sequence>
<dbReference type="InterPro" id="IPR011009">
    <property type="entry name" value="Kinase-like_dom_sf"/>
</dbReference>
<dbReference type="PROSITE" id="PS50011">
    <property type="entry name" value="PROTEIN_KINASE_DOM"/>
    <property type="match status" value="1"/>
</dbReference>
<proteinExistence type="predicted"/>
<dbReference type="SUPFAM" id="SSF56112">
    <property type="entry name" value="Protein kinase-like (PK-like)"/>
    <property type="match status" value="1"/>
</dbReference>
<protein>
    <recommendedName>
        <fullName evidence="1">Protein kinase domain-containing protein</fullName>
    </recommendedName>
</protein>
<evidence type="ECO:0000313" key="3">
    <source>
        <dbReference type="Proteomes" id="UP000054248"/>
    </source>
</evidence>